<keyword evidence="2" id="KW-1185">Reference proteome</keyword>
<evidence type="ECO:0000313" key="2">
    <source>
        <dbReference type="Proteomes" id="UP000319335"/>
    </source>
</evidence>
<proteinExistence type="predicted"/>
<protein>
    <submittedName>
        <fullName evidence="1">Uncharacterized protein</fullName>
    </submittedName>
</protein>
<comment type="caution">
    <text evidence="1">The sequence shown here is derived from an EMBL/GenBank/DDBJ whole genome shotgun (WGS) entry which is preliminary data.</text>
</comment>
<dbReference type="Proteomes" id="UP000319335">
    <property type="component" value="Unassembled WGS sequence"/>
</dbReference>
<dbReference type="RefSeq" id="WP_154810072.1">
    <property type="nucleotide sequence ID" value="NZ_VIAQ01000015.1"/>
</dbReference>
<dbReference type="OrthoDB" id="133247at2157"/>
<evidence type="ECO:0000313" key="1">
    <source>
        <dbReference type="EMBL" id="TQD25347.1"/>
    </source>
</evidence>
<sequence length="210" mass="23583">MLANISIVTAVDNNSSDSNETFDKLMAMYVAREESKQQMEFNESVDMKSLDITRTHPGVFEVRGKVPVTNSDLEREALSERYQQILENTKEEIINKYLSPNGPVIAWGLSVDNYLIVSILAGSEIDNETLDSLYQILEEEAIKVGIENVPVAFEYEEMPRDDEGLPSEESDIEIATGESENETKSENSNSTPGFSALTLLMVFSILMWLR</sequence>
<organism evidence="1 2">
    <name type="scientific">Methanolobus vulcani</name>
    <dbReference type="NCBI Taxonomy" id="38026"/>
    <lineage>
        <taxon>Archaea</taxon>
        <taxon>Methanobacteriati</taxon>
        <taxon>Methanobacteriota</taxon>
        <taxon>Stenosarchaea group</taxon>
        <taxon>Methanomicrobia</taxon>
        <taxon>Methanosarcinales</taxon>
        <taxon>Methanosarcinaceae</taxon>
        <taxon>Methanolobus</taxon>
    </lineage>
</organism>
<gene>
    <name evidence="1" type="ORF">FKV42_09960</name>
</gene>
<accession>A0A7Z8KRA1</accession>
<dbReference type="EMBL" id="VIAQ01000015">
    <property type="protein sequence ID" value="TQD25347.1"/>
    <property type="molecule type" value="Genomic_DNA"/>
</dbReference>
<name>A0A7Z8KRA1_9EURY</name>
<reference evidence="1 2" key="1">
    <citation type="submission" date="2019-06" db="EMBL/GenBank/DDBJ databases">
        <title>Draft genome sequence of Methanolobus vulcani B1d.</title>
        <authorList>
            <person name="Creighbaum A.J."/>
            <person name="Ticak T."/>
            <person name="Hariraju D."/>
            <person name="Arivett B.A."/>
            <person name="Ferguson D.J.Jr."/>
        </authorList>
    </citation>
    <scope>NUCLEOTIDE SEQUENCE [LARGE SCALE GENOMIC DNA]</scope>
    <source>
        <strain evidence="1 2">B1d</strain>
    </source>
</reference>
<dbReference type="AlphaFoldDB" id="A0A7Z8KRA1"/>